<dbReference type="EMBL" id="QKRW01000007">
    <property type="protein sequence ID" value="RAL66338.1"/>
    <property type="molecule type" value="Genomic_DNA"/>
</dbReference>
<evidence type="ECO:0000313" key="7">
    <source>
        <dbReference type="EMBL" id="RAL66338.1"/>
    </source>
</evidence>
<evidence type="ECO:0000256" key="1">
    <source>
        <dbReference type="ARBA" id="ARBA00004141"/>
    </source>
</evidence>
<feature type="domain" description="Major facilitator superfamily (MFS) profile" evidence="6">
    <location>
        <begin position="97"/>
        <end position="232"/>
    </location>
</feature>
<dbReference type="PROSITE" id="PS50850">
    <property type="entry name" value="MFS"/>
    <property type="match status" value="1"/>
</dbReference>
<dbReference type="Gene3D" id="1.20.1720.10">
    <property type="entry name" value="Multidrug resistance protein D"/>
    <property type="match status" value="1"/>
</dbReference>
<dbReference type="GO" id="GO:0005886">
    <property type="term" value="C:plasma membrane"/>
    <property type="evidence" value="ECO:0007669"/>
    <property type="project" value="TreeGrafter"/>
</dbReference>
<evidence type="ECO:0000256" key="3">
    <source>
        <dbReference type="ARBA" id="ARBA00022989"/>
    </source>
</evidence>
<dbReference type="Proteomes" id="UP000249056">
    <property type="component" value="Unassembled WGS sequence"/>
</dbReference>
<dbReference type="InterPro" id="IPR036259">
    <property type="entry name" value="MFS_trans_sf"/>
</dbReference>
<name>A0A395J2I2_9HELO</name>
<comment type="subcellular location">
    <subcellularLocation>
        <location evidence="1">Membrane</location>
        <topology evidence="1">Multi-pass membrane protein</topology>
    </subcellularLocation>
</comment>
<reference evidence="7 8" key="1">
    <citation type="submission" date="2018-06" db="EMBL/GenBank/DDBJ databases">
        <title>Genome Sequence of the Brown Rot Fungal Pathogen Monilinia fructigena.</title>
        <authorList>
            <person name="Landi L."/>
            <person name="De Miccolis Angelini R.M."/>
            <person name="Pollastro S."/>
            <person name="Abate D."/>
            <person name="Faretra F."/>
            <person name="Romanazzi G."/>
        </authorList>
    </citation>
    <scope>NUCLEOTIDE SEQUENCE [LARGE SCALE GENOMIC DNA]</scope>
    <source>
        <strain evidence="7 8">Mfrg269</strain>
    </source>
</reference>
<evidence type="ECO:0000256" key="2">
    <source>
        <dbReference type="ARBA" id="ARBA00022692"/>
    </source>
</evidence>
<evidence type="ECO:0000259" key="6">
    <source>
        <dbReference type="PROSITE" id="PS50850"/>
    </source>
</evidence>
<dbReference type="OrthoDB" id="9986881at2759"/>
<dbReference type="InterPro" id="IPR011701">
    <property type="entry name" value="MFS"/>
</dbReference>
<accession>A0A395J2I2</accession>
<feature type="transmembrane region" description="Helical" evidence="5">
    <location>
        <begin position="95"/>
        <end position="112"/>
    </location>
</feature>
<evidence type="ECO:0000313" key="8">
    <source>
        <dbReference type="Proteomes" id="UP000249056"/>
    </source>
</evidence>
<sequence length="232" mass="25858">MSPSTSTSSTESETPWAENVIVLDLERQDTLRRSAVEIKSTPARVTRSQSLTHLSIKQKFTHPYFHMKTTEAELVDFSGPDDPYQPLNWPFRKKLITTLVYGLFTMTSTWASSVYSPAVEHIAEEFNAQPEVSLLGISFLLLGFGFGPLLWAPLSEIYGRKPAVLITVFISACFSFGSATAKDMQTLLLTRFFAGIFGSAPVTNTGGVLSDIWAPQSRGTAYSWICIRRCWR</sequence>
<dbReference type="PANTHER" id="PTHR23502:SF59">
    <property type="entry name" value="MULTIDRUG TRANSPORTER, PUTATIVE (AFU_ORTHOLOGUE AFUA_1G10370)-RELATED"/>
    <property type="match status" value="1"/>
</dbReference>
<dbReference type="GO" id="GO:0022857">
    <property type="term" value="F:transmembrane transporter activity"/>
    <property type="evidence" value="ECO:0007669"/>
    <property type="project" value="InterPro"/>
</dbReference>
<dbReference type="InterPro" id="IPR020846">
    <property type="entry name" value="MFS_dom"/>
</dbReference>
<organism evidence="7 8">
    <name type="scientific">Monilinia fructigena</name>
    <dbReference type="NCBI Taxonomy" id="38457"/>
    <lineage>
        <taxon>Eukaryota</taxon>
        <taxon>Fungi</taxon>
        <taxon>Dikarya</taxon>
        <taxon>Ascomycota</taxon>
        <taxon>Pezizomycotina</taxon>
        <taxon>Leotiomycetes</taxon>
        <taxon>Helotiales</taxon>
        <taxon>Sclerotiniaceae</taxon>
        <taxon>Monilinia</taxon>
    </lineage>
</organism>
<keyword evidence="4 5" id="KW-0472">Membrane</keyword>
<comment type="caution">
    <text evidence="7">The sequence shown here is derived from an EMBL/GenBank/DDBJ whole genome shotgun (WGS) entry which is preliminary data.</text>
</comment>
<keyword evidence="3 5" id="KW-1133">Transmembrane helix</keyword>
<dbReference type="PANTHER" id="PTHR23502">
    <property type="entry name" value="MAJOR FACILITATOR SUPERFAMILY"/>
    <property type="match status" value="1"/>
</dbReference>
<evidence type="ECO:0000256" key="4">
    <source>
        <dbReference type="ARBA" id="ARBA00023136"/>
    </source>
</evidence>
<feature type="transmembrane region" description="Helical" evidence="5">
    <location>
        <begin position="163"/>
        <end position="181"/>
    </location>
</feature>
<proteinExistence type="predicted"/>
<gene>
    <name evidence="7" type="ORF">DID88_006007</name>
</gene>
<evidence type="ECO:0000256" key="5">
    <source>
        <dbReference type="SAM" id="Phobius"/>
    </source>
</evidence>
<dbReference type="SUPFAM" id="SSF103473">
    <property type="entry name" value="MFS general substrate transporter"/>
    <property type="match status" value="1"/>
</dbReference>
<keyword evidence="2 5" id="KW-0812">Transmembrane</keyword>
<dbReference type="Pfam" id="PF07690">
    <property type="entry name" value="MFS_1"/>
    <property type="match status" value="1"/>
</dbReference>
<dbReference type="AlphaFoldDB" id="A0A395J2I2"/>
<protein>
    <recommendedName>
        <fullName evidence="6">Major facilitator superfamily (MFS) profile domain-containing protein</fullName>
    </recommendedName>
</protein>
<feature type="transmembrane region" description="Helical" evidence="5">
    <location>
        <begin position="132"/>
        <end position="151"/>
    </location>
</feature>
<keyword evidence="8" id="KW-1185">Reference proteome</keyword>